<evidence type="ECO:0000256" key="7">
    <source>
        <dbReference type="SAM" id="MobiDB-lite"/>
    </source>
</evidence>
<dbReference type="GO" id="GO:0003677">
    <property type="term" value="F:DNA binding"/>
    <property type="evidence" value="ECO:0007669"/>
    <property type="project" value="UniProtKB-KW"/>
</dbReference>
<dbReference type="InterPro" id="IPR035965">
    <property type="entry name" value="PAS-like_dom_sf"/>
</dbReference>
<dbReference type="SUPFAM" id="SSF57701">
    <property type="entry name" value="Zn2/Cys6 DNA-binding domain"/>
    <property type="match status" value="1"/>
</dbReference>
<feature type="compositionally biased region" description="Polar residues" evidence="7">
    <location>
        <begin position="9"/>
        <end position="22"/>
    </location>
</feature>
<feature type="compositionally biased region" description="Pro residues" evidence="7">
    <location>
        <begin position="389"/>
        <end position="404"/>
    </location>
</feature>
<dbReference type="GO" id="GO:0000981">
    <property type="term" value="F:DNA-binding transcription factor activity, RNA polymerase II-specific"/>
    <property type="evidence" value="ECO:0007669"/>
    <property type="project" value="InterPro"/>
</dbReference>
<protein>
    <recommendedName>
        <fullName evidence="8">Zn(2)-C6 fungal-type domain-containing protein</fullName>
    </recommendedName>
</protein>
<accession>A0A2G5H899</accession>
<dbReference type="Pfam" id="PF00172">
    <property type="entry name" value="Zn_clus"/>
    <property type="match status" value="1"/>
</dbReference>
<feature type="region of interest" description="Disordered" evidence="7">
    <location>
        <begin position="1"/>
        <end position="43"/>
    </location>
</feature>
<dbReference type="InterPro" id="IPR001138">
    <property type="entry name" value="Zn2Cys6_DnaBD"/>
</dbReference>
<keyword evidence="5" id="KW-0804">Transcription</keyword>
<organism evidence="9 10">
    <name type="scientific">Cercospora beticola</name>
    <name type="common">Sugarbeet leaf spot fungus</name>
    <dbReference type="NCBI Taxonomy" id="122368"/>
    <lineage>
        <taxon>Eukaryota</taxon>
        <taxon>Fungi</taxon>
        <taxon>Dikarya</taxon>
        <taxon>Ascomycota</taxon>
        <taxon>Pezizomycotina</taxon>
        <taxon>Dothideomycetes</taxon>
        <taxon>Dothideomycetidae</taxon>
        <taxon>Mycosphaerellales</taxon>
        <taxon>Mycosphaerellaceae</taxon>
        <taxon>Cercospora</taxon>
    </lineage>
</organism>
<feature type="compositionally biased region" description="Low complexity" evidence="7">
    <location>
        <begin position="97"/>
        <end position="109"/>
    </location>
</feature>
<feature type="region of interest" description="Disordered" evidence="7">
    <location>
        <begin position="70"/>
        <end position="116"/>
    </location>
</feature>
<dbReference type="AlphaFoldDB" id="A0A2G5H899"/>
<evidence type="ECO:0000313" key="10">
    <source>
        <dbReference type="Proteomes" id="UP000230605"/>
    </source>
</evidence>
<dbReference type="CDD" id="cd00130">
    <property type="entry name" value="PAS"/>
    <property type="match status" value="1"/>
</dbReference>
<gene>
    <name evidence="9" type="ORF">CB0940_06763</name>
</gene>
<dbReference type="GO" id="GO:0008270">
    <property type="term" value="F:zinc ion binding"/>
    <property type="evidence" value="ECO:0007669"/>
    <property type="project" value="InterPro"/>
</dbReference>
<feature type="domain" description="Zn(2)-C6 fungal-type" evidence="8">
    <location>
        <begin position="123"/>
        <end position="152"/>
    </location>
</feature>
<dbReference type="CDD" id="cd00067">
    <property type="entry name" value="GAL4"/>
    <property type="match status" value="1"/>
</dbReference>
<proteinExistence type="predicted"/>
<sequence>MSNPPSPQRLPQDQPASPSNEPRITAATQTPSTTSPSMPIAAALSPAYGQSPYASRESALFQHAHTTATITQPPRPFSSYSTTHSQQSFGGQPASFASVASSSTDAPSSQRGGRKSKAHVASACINCKRAHLSCDVNRPCTRCVSTGKQDTCFDVQHKKRGRPRLRDESNFKVERMVPDSALPTPMHYAGFEPGLRTIATPRSRRAESFRSLRFEDGNRPGTSENLSLQYPGSGIATAAAFQHQFPPLPPDYEVPTAFLDMDLIILKANDPFCQIMSIAEAEAIGRALSEIARPLDGESFQAIRAAMRIERERRDPSYMPPIVRAGHDPLDGARLVDVDRYTEGSVERVHTWTQTKAGHRTQSFPARVRLAKTNAYFIAITLPSFRPALDPPPPPLLPPHPPPSFDLSQQPRDRDPAPRRYASLSAPAAPFLQQSMTAPLLAPLRTTGHQPTRSYPPPQPPLPYQRETQQPALPPSSYPSSSHLPPIPPSRPSPAEAIPETQSYAPQRTPQELPPPRRDLRGVIQLPPILTGAAPPMSHPPTTGSEPTASGPPSFGAGDTGRSGEVSGEEGAGASRSPGRKRRKLDLGDVLHKD</sequence>
<dbReference type="PANTHER" id="PTHR47659">
    <property type="entry name" value="ZN(II)2CYS6 TRANSCRIPTION FACTOR (EUROFUNG)-RELATED"/>
    <property type="match status" value="1"/>
</dbReference>
<dbReference type="InterPro" id="IPR000014">
    <property type="entry name" value="PAS"/>
</dbReference>
<keyword evidence="1" id="KW-0479">Metal-binding</keyword>
<dbReference type="EMBL" id="LKMD01000108">
    <property type="protein sequence ID" value="PIA88472.1"/>
    <property type="molecule type" value="Genomic_DNA"/>
</dbReference>
<dbReference type="SMART" id="SM00066">
    <property type="entry name" value="GAL4"/>
    <property type="match status" value="1"/>
</dbReference>
<feature type="compositionally biased region" description="Low complexity" evidence="7">
    <location>
        <begin position="25"/>
        <end position="43"/>
    </location>
</feature>
<feature type="compositionally biased region" description="Pro residues" evidence="7">
    <location>
        <begin position="454"/>
        <end position="463"/>
    </location>
</feature>
<feature type="compositionally biased region" description="Polar residues" evidence="7">
    <location>
        <begin position="70"/>
        <end position="90"/>
    </location>
</feature>
<evidence type="ECO:0000259" key="8">
    <source>
        <dbReference type="PROSITE" id="PS50048"/>
    </source>
</evidence>
<evidence type="ECO:0000256" key="2">
    <source>
        <dbReference type="ARBA" id="ARBA00022833"/>
    </source>
</evidence>
<evidence type="ECO:0000256" key="5">
    <source>
        <dbReference type="ARBA" id="ARBA00023163"/>
    </source>
</evidence>
<evidence type="ECO:0000256" key="1">
    <source>
        <dbReference type="ARBA" id="ARBA00022723"/>
    </source>
</evidence>
<evidence type="ECO:0000256" key="6">
    <source>
        <dbReference type="ARBA" id="ARBA00023242"/>
    </source>
</evidence>
<dbReference type="PROSITE" id="PS50048">
    <property type="entry name" value="ZN2_CY6_FUNGAL_2"/>
    <property type="match status" value="1"/>
</dbReference>
<keyword evidence="6" id="KW-0539">Nucleus</keyword>
<dbReference type="Proteomes" id="UP000230605">
    <property type="component" value="Chromosome 5"/>
</dbReference>
<evidence type="ECO:0000256" key="3">
    <source>
        <dbReference type="ARBA" id="ARBA00023015"/>
    </source>
</evidence>
<comment type="caution">
    <text evidence="9">The sequence shown here is derived from an EMBL/GenBank/DDBJ whole genome shotgun (WGS) entry which is preliminary data.</text>
</comment>
<feature type="compositionally biased region" description="Basic and acidic residues" evidence="7">
    <location>
        <begin position="585"/>
        <end position="594"/>
    </location>
</feature>
<dbReference type="SUPFAM" id="SSF55785">
    <property type="entry name" value="PYP-like sensor domain (PAS domain)"/>
    <property type="match status" value="1"/>
</dbReference>
<feature type="region of interest" description="Disordered" evidence="7">
    <location>
        <begin position="389"/>
        <end position="420"/>
    </location>
</feature>
<dbReference type="Gene3D" id="4.10.240.10">
    <property type="entry name" value="Zn(2)-C6 fungal-type DNA-binding domain"/>
    <property type="match status" value="1"/>
</dbReference>
<dbReference type="PANTHER" id="PTHR47659:SF4">
    <property type="entry name" value="ZN(II)2CYS6 TRANSCRIPTION FACTOR (EUROFUNG)"/>
    <property type="match status" value="1"/>
</dbReference>
<dbReference type="OrthoDB" id="5575144at2759"/>
<dbReference type="PROSITE" id="PS00463">
    <property type="entry name" value="ZN2_CY6_FUNGAL_1"/>
    <property type="match status" value="1"/>
</dbReference>
<keyword evidence="2" id="KW-0862">Zinc</keyword>
<dbReference type="InterPro" id="IPR050335">
    <property type="entry name" value="ERT1_acuK_gluconeogen_tf"/>
</dbReference>
<keyword evidence="3" id="KW-0805">Transcription regulation</keyword>
<evidence type="ECO:0000256" key="4">
    <source>
        <dbReference type="ARBA" id="ARBA00023125"/>
    </source>
</evidence>
<reference evidence="9 10" key="1">
    <citation type="submission" date="2015-10" db="EMBL/GenBank/DDBJ databases">
        <title>The cercosporin biosynthetic gene cluster was horizontally transferred to several fungal lineages and shown to be expanded in Cercospora beticola based on microsynteny with recipient genomes.</title>
        <authorList>
            <person name="De Jonge R."/>
            <person name="Ebert M.K."/>
            <person name="Suttle J.C."/>
            <person name="Jurick Ii W.M."/>
            <person name="Secor G.A."/>
            <person name="Thomma B.P."/>
            <person name="Van De Peer Y."/>
            <person name="Bolton M.D."/>
        </authorList>
    </citation>
    <scope>NUCLEOTIDE SEQUENCE [LARGE SCALE GENOMIC DNA]</scope>
    <source>
        <strain evidence="9 10">09-40</strain>
    </source>
</reference>
<feature type="compositionally biased region" description="Polar residues" evidence="7">
    <location>
        <begin position="500"/>
        <end position="510"/>
    </location>
</feature>
<name>A0A2G5H899_CERBT</name>
<keyword evidence="4" id="KW-0238">DNA-binding</keyword>
<dbReference type="InterPro" id="IPR036864">
    <property type="entry name" value="Zn2-C6_fun-type_DNA-bd_sf"/>
</dbReference>
<evidence type="ECO:0000313" key="9">
    <source>
        <dbReference type="EMBL" id="PIA88472.1"/>
    </source>
</evidence>
<feature type="region of interest" description="Disordered" evidence="7">
    <location>
        <begin position="445"/>
        <end position="594"/>
    </location>
</feature>